<feature type="compositionally biased region" description="Acidic residues" evidence="7">
    <location>
        <begin position="741"/>
        <end position="752"/>
    </location>
</feature>
<evidence type="ECO:0000256" key="4">
    <source>
        <dbReference type="ARBA" id="ARBA00023117"/>
    </source>
</evidence>
<organism evidence="10 11">
    <name type="scientific">Globisporangium ultimum (strain ATCC 200006 / CBS 805.95 / DAOM BR144)</name>
    <name type="common">Pythium ultimum</name>
    <dbReference type="NCBI Taxonomy" id="431595"/>
    <lineage>
        <taxon>Eukaryota</taxon>
        <taxon>Sar</taxon>
        <taxon>Stramenopiles</taxon>
        <taxon>Oomycota</taxon>
        <taxon>Peronosporomycetes</taxon>
        <taxon>Pythiales</taxon>
        <taxon>Pythiaceae</taxon>
        <taxon>Globisporangium</taxon>
    </lineage>
</organism>
<feature type="compositionally biased region" description="Polar residues" evidence="7">
    <location>
        <begin position="941"/>
        <end position="958"/>
    </location>
</feature>
<evidence type="ECO:0000313" key="10">
    <source>
        <dbReference type="EnsemblProtists" id="PYU1_T007539"/>
    </source>
</evidence>
<evidence type="ECO:0000256" key="3">
    <source>
        <dbReference type="ARBA" id="ARBA00022833"/>
    </source>
</evidence>
<evidence type="ECO:0000256" key="1">
    <source>
        <dbReference type="ARBA" id="ARBA00022723"/>
    </source>
</evidence>
<dbReference type="Gene3D" id="3.30.40.10">
    <property type="entry name" value="Zinc/RING finger domain, C3HC4 (zinc finger)"/>
    <property type="match status" value="1"/>
</dbReference>
<dbReference type="PANTHER" id="PTHR46453">
    <property type="entry name" value="PROTEIN KINASE C-BINDING PROTEIN 1"/>
    <property type="match status" value="1"/>
</dbReference>
<dbReference type="SMART" id="SM00249">
    <property type="entry name" value="PHD"/>
    <property type="match status" value="1"/>
</dbReference>
<proteinExistence type="predicted"/>
<dbReference type="InterPro" id="IPR036427">
    <property type="entry name" value="Bromodomain-like_sf"/>
</dbReference>
<reference evidence="10" key="3">
    <citation type="submission" date="2015-02" db="UniProtKB">
        <authorList>
            <consortium name="EnsemblProtists"/>
        </authorList>
    </citation>
    <scope>IDENTIFICATION</scope>
    <source>
        <strain evidence="10">DAOM BR144</strain>
    </source>
</reference>
<dbReference type="OMA" id="NCAESEK"/>
<feature type="region of interest" description="Disordered" evidence="7">
    <location>
        <begin position="458"/>
        <end position="752"/>
    </location>
</feature>
<dbReference type="PANTHER" id="PTHR46453:SF5">
    <property type="entry name" value="PROTEIN KINASE C-BINDING PROTEIN 1 ISOFORM X1"/>
    <property type="match status" value="1"/>
</dbReference>
<feature type="compositionally biased region" description="Basic and acidic residues" evidence="7">
    <location>
        <begin position="1053"/>
        <end position="1064"/>
    </location>
</feature>
<feature type="compositionally biased region" description="Basic and acidic residues" evidence="7">
    <location>
        <begin position="666"/>
        <end position="678"/>
    </location>
</feature>
<evidence type="ECO:0000256" key="6">
    <source>
        <dbReference type="PROSITE-ProRule" id="PRU00146"/>
    </source>
</evidence>
<keyword evidence="1" id="KW-0479">Metal-binding</keyword>
<dbReference type="InterPro" id="IPR011011">
    <property type="entry name" value="Znf_FYVE_PHD"/>
</dbReference>
<reference evidence="11" key="1">
    <citation type="journal article" date="2010" name="Genome Biol.">
        <title>Genome sequence of the necrotrophic plant pathogen Pythium ultimum reveals original pathogenicity mechanisms and effector repertoire.</title>
        <authorList>
            <person name="Levesque C.A."/>
            <person name="Brouwer H."/>
            <person name="Cano L."/>
            <person name="Hamilton J.P."/>
            <person name="Holt C."/>
            <person name="Huitema E."/>
            <person name="Raffaele S."/>
            <person name="Robideau G.P."/>
            <person name="Thines M."/>
            <person name="Win J."/>
            <person name="Zerillo M.M."/>
            <person name="Beakes G.W."/>
            <person name="Boore J.L."/>
            <person name="Busam D."/>
            <person name="Dumas B."/>
            <person name="Ferriera S."/>
            <person name="Fuerstenberg S.I."/>
            <person name="Gachon C.M."/>
            <person name="Gaulin E."/>
            <person name="Govers F."/>
            <person name="Grenville-Briggs L."/>
            <person name="Horner N."/>
            <person name="Hostetler J."/>
            <person name="Jiang R.H."/>
            <person name="Johnson J."/>
            <person name="Krajaejun T."/>
            <person name="Lin H."/>
            <person name="Meijer H.J."/>
            <person name="Moore B."/>
            <person name="Morris P."/>
            <person name="Phuntmart V."/>
            <person name="Puiu D."/>
            <person name="Shetty J."/>
            <person name="Stajich J.E."/>
            <person name="Tripathy S."/>
            <person name="Wawra S."/>
            <person name="van West P."/>
            <person name="Whitty B.R."/>
            <person name="Coutinho P.M."/>
            <person name="Henrissat B."/>
            <person name="Martin F."/>
            <person name="Thomas P.D."/>
            <person name="Tyler B.M."/>
            <person name="De Vries R.P."/>
            <person name="Kamoun S."/>
            <person name="Yandell M."/>
            <person name="Tisserat N."/>
            <person name="Buell C.R."/>
        </authorList>
    </citation>
    <scope>NUCLEOTIDE SEQUENCE</scope>
    <source>
        <strain evidence="11">DAOM:BR144</strain>
    </source>
</reference>
<feature type="region of interest" description="Disordered" evidence="7">
    <location>
        <begin position="1"/>
        <end position="23"/>
    </location>
</feature>
<dbReference type="GO" id="GO:0005634">
    <property type="term" value="C:nucleus"/>
    <property type="evidence" value="ECO:0007669"/>
    <property type="project" value="TreeGrafter"/>
</dbReference>
<keyword evidence="2 6" id="KW-0863">Zinc-finger</keyword>
<dbReference type="AlphaFoldDB" id="K3WRE5"/>
<dbReference type="EMBL" id="GL376585">
    <property type="status" value="NOT_ANNOTATED_CDS"/>
    <property type="molecule type" value="Genomic_DNA"/>
</dbReference>
<evidence type="ECO:0000259" key="8">
    <source>
        <dbReference type="PROSITE" id="PS50014"/>
    </source>
</evidence>
<dbReference type="PRINTS" id="PR00503">
    <property type="entry name" value="BROMODOMAIN"/>
</dbReference>
<dbReference type="SMART" id="SM00297">
    <property type="entry name" value="BROMO"/>
    <property type="match status" value="1"/>
</dbReference>
<feature type="compositionally biased region" description="Polar residues" evidence="7">
    <location>
        <begin position="586"/>
        <end position="602"/>
    </location>
</feature>
<feature type="domain" description="Bromo" evidence="8">
    <location>
        <begin position="833"/>
        <end position="916"/>
    </location>
</feature>
<dbReference type="Pfam" id="PF00439">
    <property type="entry name" value="Bromodomain"/>
    <property type="match status" value="1"/>
</dbReference>
<dbReference type="CDD" id="cd04369">
    <property type="entry name" value="Bromodomain"/>
    <property type="match status" value="1"/>
</dbReference>
<reference evidence="11" key="2">
    <citation type="submission" date="2010-04" db="EMBL/GenBank/DDBJ databases">
        <authorList>
            <person name="Buell R."/>
            <person name="Hamilton J."/>
            <person name="Hostetler J."/>
        </authorList>
    </citation>
    <scope>NUCLEOTIDE SEQUENCE [LARGE SCALE GENOMIC DNA]</scope>
    <source>
        <strain evidence="11">DAOM:BR144</strain>
    </source>
</reference>
<dbReference type="GO" id="GO:0003714">
    <property type="term" value="F:transcription corepressor activity"/>
    <property type="evidence" value="ECO:0007669"/>
    <property type="project" value="TreeGrafter"/>
</dbReference>
<dbReference type="InterPro" id="IPR013083">
    <property type="entry name" value="Znf_RING/FYVE/PHD"/>
</dbReference>
<dbReference type="SUPFAM" id="SSF47370">
    <property type="entry name" value="Bromodomain"/>
    <property type="match status" value="1"/>
</dbReference>
<evidence type="ECO:0000256" key="7">
    <source>
        <dbReference type="SAM" id="MobiDB-lite"/>
    </source>
</evidence>
<evidence type="ECO:0000313" key="11">
    <source>
        <dbReference type="Proteomes" id="UP000019132"/>
    </source>
</evidence>
<evidence type="ECO:0000259" key="9">
    <source>
        <dbReference type="PROSITE" id="PS50016"/>
    </source>
</evidence>
<feature type="domain" description="PHD-type" evidence="9">
    <location>
        <begin position="758"/>
        <end position="805"/>
    </location>
</feature>
<dbReference type="SUPFAM" id="SSF57903">
    <property type="entry name" value="FYVE/PHD zinc finger"/>
    <property type="match status" value="1"/>
</dbReference>
<feature type="region of interest" description="Disordered" evidence="7">
    <location>
        <begin position="941"/>
        <end position="1100"/>
    </location>
</feature>
<dbReference type="InterPro" id="IPR019786">
    <property type="entry name" value="Zinc_finger_PHD-type_CS"/>
</dbReference>
<dbReference type="EnsemblProtists" id="PYU1_T007539">
    <property type="protein sequence ID" value="PYU1_T007539"/>
    <property type="gene ID" value="PYU1_G007523"/>
</dbReference>
<dbReference type="PROSITE" id="PS50016">
    <property type="entry name" value="ZF_PHD_2"/>
    <property type="match status" value="1"/>
</dbReference>
<dbReference type="GO" id="GO:0008270">
    <property type="term" value="F:zinc ion binding"/>
    <property type="evidence" value="ECO:0007669"/>
    <property type="project" value="UniProtKB-KW"/>
</dbReference>
<dbReference type="InterPro" id="IPR019787">
    <property type="entry name" value="Znf_PHD-finger"/>
</dbReference>
<dbReference type="PROSITE" id="PS50014">
    <property type="entry name" value="BROMODOMAIN_2"/>
    <property type="match status" value="1"/>
</dbReference>
<feature type="compositionally biased region" description="Low complexity" evidence="7">
    <location>
        <begin position="977"/>
        <end position="995"/>
    </location>
</feature>
<dbReference type="GO" id="GO:0005737">
    <property type="term" value="C:cytoplasm"/>
    <property type="evidence" value="ECO:0007669"/>
    <property type="project" value="TreeGrafter"/>
</dbReference>
<evidence type="ECO:0000256" key="5">
    <source>
        <dbReference type="PROSITE-ProRule" id="PRU00035"/>
    </source>
</evidence>
<dbReference type="HOGENOM" id="CLU_007586_1_0_1"/>
<sequence length="1100" mass="119419">MFHGHAADHAAPEQRQLRKPEPKRAWLDAIMSKTRSTDPSPFNSAASTPSSAVGGVSLLGALSAGVIATDAVNTTAAMGSFPPTAAVKMMPPPQQQQHRYEQPRVRMTDLHSGVMHPHAKQSAYHQQSAYPGRPLQAAQPQRGFYAEIYQDQLELNGSILAETMSMAFKQMVAEQDCCFIAKGICHMCGTNERHLIPVVNFCPEFHVNHSLCREHLRSMHRVRMEDIFAGKNRPTVSKRSLKCMVCSRSCPCSTCQLEKQHEINRYKRWLAGEREYELDSEDQSMERDRGHHHIRTASLSKKPHSTIISTGSDYLADPSRQHDRNYHHHQVPPQPPRRSVHKVPMYQAPPPPHVDLLRGEEPKLLPSLQAGAKPPSHNNAYRTAKRAAKEVNLGHLDTSGTSGLDAVHAVRDQPSPLNPAPHIGEPVESPSASYVMNCAESEKSLVRLLSSLHQEVAPSSVRYSAEPKQPRSFSEPPHSSPVDSNSTVQGSYRTPSPYDGESIPLHPEQELSGSGNPGRRTMESGVERSRGKRSFTRSDEEEAATALYDNAASHGGMHDGAGSYPSEASNRAQKRKHDDNEDSRIGSGTSDTSATPSKRGSSSGTGGVREQVKAGKTVHADLPRKSQSNDRTEVFNAARKAPSGAIQAPERGSDKPRKPSPAAKGKVKDTSQRKKDASVPRGVSPTSAGRKRKGESLGLGSGSADKKTPMPRKPAVTTPKNKSASSKDTRGSKKQSAQEYVEVEDEDDGDESEIDTNLDYCEVCLAAGDLVCCDVCPRSFHLACLKMKESDLPEGDWQCTECRKPSYFIKFRATVHMKQSVYGKCVETIRCLKSHPYAKQFLSPVTNVEHYRNIVKEPMDLSTIEAKLKSDKYAKSADSTQKEENGRVVDIDAFAYDVRLVWSNCKLFNDDGSGITRAADELAAGFEGIYRDLQDYVKSQSAVKTTAVDTSSSNATETSRMKNAVPPQSQQAKPLTASTSSVSNAASAPALPAKESVTKIATPSPPIQTASGKELAAKDVATQLSTAQAKPARDTQASGPPAPSVQKPSAATRPHDAEPAKKPETAATPAADASNAASVKEDAARPAESKDTPRDEPSKP</sequence>
<accession>K3WRE5</accession>
<dbReference type="Gene3D" id="1.20.920.10">
    <property type="entry name" value="Bromodomain-like"/>
    <property type="match status" value="1"/>
</dbReference>
<protein>
    <recommendedName>
        <fullName evidence="12">PHD-type domain-containing protein</fullName>
    </recommendedName>
</protein>
<dbReference type="PROSITE" id="PS01359">
    <property type="entry name" value="ZF_PHD_1"/>
    <property type="match status" value="1"/>
</dbReference>
<keyword evidence="4 5" id="KW-0103">Bromodomain</keyword>
<feature type="compositionally biased region" description="Basic and acidic residues" evidence="7">
    <location>
        <begin position="520"/>
        <end position="529"/>
    </location>
</feature>
<dbReference type="InterPro" id="IPR001487">
    <property type="entry name" value="Bromodomain"/>
</dbReference>
<dbReference type="InParanoid" id="K3WRE5"/>
<keyword evidence="11" id="KW-1185">Reference proteome</keyword>
<dbReference type="eggNOG" id="KOG2177">
    <property type="taxonomic scope" value="Eukaryota"/>
</dbReference>
<feature type="compositionally biased region" description="Low complexity" evidence="7">
    <location>
        <begin position="1065"/>
        <end position="1078"/>
    </location>
</feature>
<dbReference type="Proteomes" id="UP000019132">
    <property type="component" value="Unassembled WGS sequence"/>
</dbReference>
<feature type="compositionally biased region" description="Polar residues" evidence="7">
    <location>
        <begin position="481"/>
        <end position="494"/>
    </location>
</feature>
<feature type="compositionally biased region" description="Basic and acidic residues" evidence="7">
    <location>
        <begin position="1079"/>
        <end position="1100"/>
    </location>
</feature>
<keyword evidence="3" id="KW-0862">Zinc</keyword>
<dbReference type="CDD" id="cd15539">
    <property type="entry name" value="PHD1_AIRE"/>
    <property type="match status" value="1"/>
</dbReference>
<feature type="compositionally biased region" description="Basic and acidic residues" evidence="7">
    <location>
        <begin position="610"/>
        <end position="633"/>
    </location>
</feature>
<feature type="region of interest" description="Disordered" evidence="7">
    <location>
        <begin position="280"/>
        <end position="340"/>
    </location>
</feature>
<dbReference type="STRING" id="431595.K3WRE5"/>
<dbReference type="InterPro" id="IPR001965">
    <property type="entry name" value="Znf_PHD"/>
</dbReference>
<name>K3WRE5_GLOUD</name>
<dbReference type="VEuPathDB" id="FungiDB:PYU1_G007523"/>
<evidence type="ECO:0008006" key="12">
    <source>
        <dbReference type="Google" id="ProtNLM"/>
    </source>
</evidence>
<evidence type="ECO:0000256" key="2">
    <source>
        <dbReference type="ARBA" id="ARBA00022771"/>
    </source>
</evidence>
<dbReference type="Pfam" id="PF00628">
    <property type="entry name" value="PHD"/>
    <property type="match status" value="1"/>
</dbReference>